<reference evidence="6" key="1">
    <citation type="submission" date="2012-02" db="EMBL/GenBank/DDBJ databases">
        <title>The complete genome of Halobacteroides halobius DSM 5150.</title>
        <authorList>
            <consortium name="US DOE Joint Genome Institute (JGI-PGF)"/>
            <person name="Lucas S."/>
            <person name="Copeland A."/>
            <person name="Lapidus A."/>
            <person name="Glavina del Rio T."/>
            <person name="Dalin E."/>
            <person name="Tice H."/>
            <person name="Bruce D."/>
            <person name="Goodwin L."/>
            <person name="Pitluck S."/>
            <person name="Peters L."/>
            <person name="Mikhailova N."/>
            <person name="Gu W."/>
            <person name="Kyrpides N."/>
            <person name="Mavromatis K."/>
            <person name="Ivanova N."/>
            <person name="Brettin T."/>
            <person name="Detter J.C."/>
            <person name="Han C."/>
            <person name="Larimer F."/>
            <person name="Land M."/>
            <person name="Hauser L."/>
            <person name="Markowitz V."/>
            <person name="Cheng J.-F."/>
            <person name="Hugenholtz P."/>
            <person name="Woyke T."/>
            <person name="Wu D."/>
            <person name="Tindall B."/>
            <person name="Pomrenke H."/>
            <person name="Brambilla E."/>
            <person name="Klenk H.-P."/>
            <person name="Eisen J.A."/>
        </authorList>
    </citation>
    <scope>NUCLEOTIDE SEQUENCE</scope>
    <source>
        <strain evidence="6">DSM 5150</strain>
    </source>
</reference>
<evidence type="ECO:0000313" key="6">
    <source>
        <dbReference type="EMBL" id="AGB41874.1"/>
    </source>
</evidence>
<evidence type="ECO:0000313" key="4">
    <source>
        <dbReference type="EMBL" id="AGB41142.1"/>
    </source>
</evidence>
<dbReference type="PANTHER" id="PTHR33055">
    <property type="entry name" value="TRANSPOSASE FOR INSERTION SEQUENCE ELEMENT IS1111A"/>
    <property type="match status" value="1"/>
</dbReference>
<evidence type="ECO:0000313" key="5">
    <source>
        <dbReference type="EMBL" id="AGB41463.1"/>
    </source>
</evidence>
<dbReference type="InterPro" id="IPR002525">
    <property type="entry name" value="Transp_IS110-like_N"/>
</dbReference>
<feature type="domain" description="Transposase IS110-like N-terminal" evidence="1">
    <location>
        <begin position="19"/>
        <end position="179"/>
    </location>
</feature>
<evidence type="ECO:0000259" key="1">
    <source>
        <dbReference type="Pfam" id="PF01548"/>
    </source>
</evidence>
<dbReference type="Proteomes" id="UP000010880">
    <property type="component" value="Chromosome"/>
</dbReference>
<protein>
    <submittedName>
        <fullName evidence="6">Transposase</fullName>
    </submittedName>
</protein>
<dbReference type="EMBL" id="CP003359">
    <property type="protein sequence ID" value="AGB41463.1"/>
    <property type="molecule type" value="Genomic_DNA"/>
</dbReference>
<feature type="domain" description="Transposase IS116/IS110/IS902 C-terminal" evidence="2">
    <location>
        <begin position="290"/>
        <end position="372"/>
    </location>
</feature>
<dbReference type="EMBL" id="CP003359">
    <property type="protein sequence ID" value="AGB41874.1"/>
    <property type="molecule type" value="Genomic_DNA"/>
</dbReference>
<dbReference type="NCBIfam" id="NF033542">
    <property type="entry name" value="transpos_IS110"/>
    <property type="match status" value="1"/>
</dbReference>
<dbReference type="KEGG" id="hhl:Halha_1975"/>
<dbReference type="HOGENOM" id="CLU_036902_4_1_9"/>
<dbReference type="PATRIC" id="fig|748449.3.peg.1152"/>
<reference evidence="7" key="2">
    <citation type="submission" date="2012-02" db="EMBL/GenBank/DDBJ databases">
        <title>The complete genome of Halobacteroides halobius DSM 5150.</title>
        <authorList>
            <person name="Lucas S."/>
            <person name="Copeland A."/>
            <person name="Lapidus A."/>
            <person name="Glavina del Rio T."/>
            <person name="Dalin E."/>
            <person name="Tice H."/>
            <person name="Bruce D."/>
            <person name="Goodwin L."/>
            <person name="Pitluck S."/>
            <person name="Peters L."/>
            <person name="Mikhailova N."/>
            <person name="Gu W."/>
            <person name="Kyrpides N."/>
            <person name="Mavromatis K."/>
            <person name="Ivanova N."/>
            <person name="Brettin T."/>
            <person name="Detter J.C."/>
            <person name="Han C."/>
            <person name="Larimer F."/>
            <person name="Land M."/>
            <person name="Hauser L."/>
            <person name="Markowitz V."/>
            <person name="Cheng J.-F."/>
            <person name="Hugenholtz P."/>
            <person name="Woyke T."/>
            <person name="Wu D."/>
            <person name="Tindall B."/>
            <person name="Pomrenke H."/>
            <person name="Brambilla E."/>
            <person name="Klenk H.-P."/>
            <person name="Eisen J.A."/>
        </authorList>
    </citation>
    <scope>NUCLEOTIDE SEQUENCE [LARGE SCALE GENOMIC DNA]</scope>
    <source>
        <strain evidence="7">ATCC 35273 / DSM 5150 / MD-1</strain>
    </source>
</reference>
<dbReference type="Pfam" id="PF02371">
    <property type="entry name" value="Transposase_20"/>
    <property type="match status" value="1"/>
</dbReference>
<dbReference type="Pfam" id="PF01548">
    <property type="entry name" value="DEDD_Tnp_IS110"/>
    <property type="match status" value="1"/>
</dbReference>
<gene>
    <name evidence="3" type="ordered locus">Halha_0324</name>
    <name evidence="4" type="ordered locus">Halha_1194</name>
    <name evidence="5" type="ordered locus">Halha_1522</name>
    <name evidence="6" type="ordered locus">Halha_1975</name>
</gene>
<sequence>MNYTQNKKIKQIKSTTLVIGIDIAKKQHVARAQNYRGIEYDKPLKFKNTQNGLERLLNWIKKVKIENEKEEVVIGMEPTGHYWLNIAQFITEEEIKLVLVNPHHVKKSKELDDNNPTKNDVKDAKVIAQLVKDGRFSEPNIPEGIYAEMRVAMTHKEKLTQDLTRVKNRVMRWLDIYFPEFNEVFKDWTGKAALATLKYFPYPDQIAKMEAEEIVAKWREEGIKRGVGIKRAKKLKKAAVRSIGVTEGFKMGKEEISYHIKQYCFINEELEVLMEKVEKLLEKIPGVEKMLTVDGVGVKTIAGFISEVGDLWDYEHPKQIISLAGLNLKENSSGKHKGETKITKRGRPKLRALLYRVAMPLVAQNDEFRQLHKYYTTRRENPLKKKQSLIVLCCKLIRVLFTLGRKQVEYDGKKMLNDIKRPNVKNAA</sequence>
<dbReference type="GO" id="GO:0006313">
    <property type="term" value="P:DNA transposition"/>
    <property type="evidence" value="ECO:0007669"/>
    <property type="project" value="InterPro"/>
</dbReference>
<name>L0KBY6_HALHC</name>
<dbReference type="RefSeq" id="WP_015326059.1">
    <property type="nucleotide sequence ID" value="NC_019978.1"/>
</dbReference>
<dbReference type="OrthoDB" id="9811278at2"/>
<proteinExistence type="predicted"/>
<evidence type="ECO:0000259" key="2">
    <source>
        <dbReference type="Pfam" id="PF02371"/>
    </source>
</evidence>
<dbReference type="KEGG" id="hhl:Halha_1522"/>
<dbReference type="GO" id="GO:0004803">
    <property type="term" value="F:transposase activity"/>
    <property type="evidence" value="ECO:0007669"/>
    <property type="project" value="InterPro"/>
</dbReference>
<keyword evidence="7" id="KW-1185">Reference proteome</keyword>
<dbReference type="STRING" id="748449.Halha_0324"/>
<dbReference type="EMBL" id="CP003359">
    <property type="protein sequence ID" value="AGB41142.1"/>
    <property type="molecule type" value="Genomic_DNA"/>
</dbReference>
<accession>L0KBY6</accession>
<dbReference type="InterPro" id="IPR003346">
    <property type="entry name" value="Transposase_20"/>
</dbReference>
<organism evidence="6 7">
    <name type="scientific">Halobacteroides halobius (strain ATCC 35273 / DSM 5150 / MD-1)</name>
    <dbReference type="NCBI Taxonomy" id="748449"/>
    <lineage>
        <taxon>Bacteria</taxon>
        <taxon>Bacillati</taxon>
        <taxon>Bacillota</taxon>
        <taxon>Clostridia</taxon>
        <taxon>Halanaerobiales</taxon>
        <taxon>Halobacteroidaceae</taxon>
        <taxon>Halobacteroides</taxon>
    </lineage>
</organism>
<dbReference type="PANTHER" id="PTHR33055:SF13">
    <property type="entry name" value="TRANSPOSASE"/>
    <property type="match status" value="1"/>
</dbReference>
<dbReference type="InterPro" id="IPR047650">
    <property type="entry name" value="Transpos_IS110"/>
</dbReference>
<dbReference type="GO" id="GO:0003677">
    <property type="term" value="F:DNA binding"/>
    <property type="evidence" value="ECO:0007669"/>
    <property type="project" value="InterPro"/>
</dbReference>
<dbReference type="KEGG" id="hhl:Halha_1194"/>
<evidence type="ECO:0000313" key="7">
    <source>
        <dbReference type="Proteomes" id="UP000010880"/>
    </source>
</evidence>
<dbReference type="EMBL" id="CP003359">
    <property type="protein sequence ID" value="AGB40333.1"/>
    <property type="molecule type" value="Genomic_DNA"/>
</dbReference>
<evidence type="ECO:0000313" key="3">
    <source>
        <dbReference type="EMBL" id="AGB40333.1"/>
    </source>
</evidence>
<dbReference type="AlphaFoldDB" id="L0KBY6"/>
<dbReference type="KEGG" id="hhl:Halha_0324"/>
<dbReference type="eggNOG" id="COG3547">
    <property type="taxonomic scope" value="Bacteria"/>
</dbReference>